<proteinExistence type="predicted"/>
<protein>
    <submittedName>
        <fullName evidence="3">Uncharacterized protein</fullName>
    </submittedName>
</protein>
<evidence type="ECO:0000256" key="2">
    <source>
        <dbReference type="SAM" id="Phobius"/>
    </source>
</evidence>
<keyword evidence="2" id="KW-0472">Membrane</keyword>
<accession>C3YWW2</accession>
<feature type="transmembrane region" description="Helical" evidence="2">
    <location>
        <begin position="88"/>
        <end position="109"/>
    </location>
</feature>
<dbReference type="eggNOG" id="ENOG502TD3P">
    <property type="taxonomic scope" value="Eukaryota"/>
</dbReference>
<dbReference type="AlphaFoldDB" id="C3YWW2"/>
<dbReference type="InParanoid" id="C3YWW2"/>
<keyword evidence="2" id="KW-0812">Transmembrane</keyword>
<gene>
    <name evidence="3" type="ORF">BRAFLDRAFT_64303</name>
</gene>
<name>C3YWW2_BRAFL</name>
<reference evidence="3" key="1">
    <citation type="journal article" date="2008" name="Nature">
        <title>The amphioxus genome and the evolution of the chordate karyotype.</title>
        <authorList>
            <consortium name="US DOE Joint Genome Institute (JGI-PGF)"/>
            <person name="Putnam N.H."/>
            <person name="Butts T."/>
            <person name="Ferrier D.E.K."/>
            <person name="Furlong R.F."/>
            <person name="Hellsten U."/>
            <person name="Kawashima T."/>
            <person name="Robinson-Rechavi M."/>
            <person name="Shoguchi E."/>
            <person name="Terry A."/>
            <person name="Yu J.-K."/>
            <person name="Benito-Gutierrez E.L."/>
            <person name="Dubchak I."/>
            <person name="Garcia-Fernandez J."/>
            <person name="Gibson-Brown J.J."/>
            <person name="Grigoriev I.V."/>
            <person name="Horton A.C."/>
            <person name="de Jong P.J."/>
            <person name="Jurka J."/>
            <person name="Kapitonov V.V."/>
            <person name="Kohara Y."/>
            <person name="Kuroki Y."/>
            <person name="Lindquist E."/>
            <person name="Lucas S."/>
            <person name="Osoegawa K."/>
            <person name="Pennacchio L.A."/>
            <person name="Salamov A.A."/>
            <person name="Satou Y."/>
            <person name="Sauka-Spengler T."/>
            <person name="Schmutz J."/>
            <person name="Shin-I T."/>
            <person name="Toyoda A."/>
            <person name="Bronner-Fraser M."/>
            <person name="Fujiyama A."/>
            <person name="Holland L.Z."/>
            <person name="Holland P.W.H."/>
            <person name="Satoh N."/>
            <person name="Rokhsar D.S."/>
        </authorList>
    </citation>
    <scope>NUCLEOTIDE SEQUENCE [LARGE SCALE GENOMIC DNA]</scope>
    <source>
        <strain evidence="3">S238N-H82</strain>
        <tissue evidence="3">Testes</tissue>
    </source>
</reference>
<sequence length="375" mass="40335">MREPFAIKNFTAKDAGVYTCVVDKGSFKKKYEVMFCMIPKPQNDKKHQPNLENAPVKNNTIISVTSPNQSLIPSGSPDQKFSGPNSAYILPITVANILVAMLLAAVFFLMKKRATRNTAGAAVQVGLEAMAARNPVNAMVDVVEEEENTDANLPQSLPRDETQSATATEATGTCQCVTETDTTHTTEADIHVYSNDDTSADSDEDEEAPHHQYASAAPPPVPDIDDDDGNPGQETAGYSTTEMVQEEHSTSQNESGDEDKPYGIAAANVVYQATAVHQSLSHGNPTICETPSYDTPTCIAVQESLSHGNPTDVCESLSYDTPTVAQQSMSYGNPTCTAVQQTLSYSNPNAVQQSLSYVNPTAVQQSMSYDAYDVL</sequence>
<organism>
    <name type="scientific">Branchiostoma floridae</name>
    <name type="common">Florida lancelet</name>
    <name type="synonym">Amphioxus</name>
    <dbReference type="NCBI Taxonomy" id="7739"/>
    <lineage>
        <taxon>Eukaryota</taxon>
        <taxon>Metazoa</taxon>
        <taxon>Chordata</taxon>
        <taxon>Cephalochordata</taxon>
        <taxon>Leptocardii</taxon>
        <taxon>Amphioxiformes</taxon>
        <taxon>Branchiostomatidae</taxon>
        <taxon>Branchiostoma</taxon>
    </lineage>
</organism>
<feature type="region of interest" description="Disordered" evidence="1">
    <location>
        <begin position="145"/>
        <end position="171"/>
    </location>
</feature>
<evidence type="ECO:0000256" key="1">
    <source>
        <dbReference type="SAM" id="MobiDB-lite"/>
    </source>
</evidence>
<dbReference type="EMBL" id="GG666561">
    <property type="protein sequence ID" value="EEN55356.1"/>
    <property type="molecule type" value="Genomic_DNA"/>
</dbReference>
<feature type="compositionally biased region" description="Polar residues" evidence="1">
    <location>
        <begin position="232"/>
        <end position="243"/>
    </location>
</feature>
<keyword evidence="2" id="KW-1133">Transmembrane helix</keyword>
<evidence type="ECO:0000313" key="3">
    <source>
        <dbReference type="EMBL" id="EEN55356.1"/>
    </source>
</evidence>
<feature type="region of interest" description="Disordered" evidence="1">
    <location>
        <begin position="187"/>
        <end position="260"/>
    </location>
</feature>
<feature type="compositionally biased region" description="Acidic residues" evidence="1">
    <location>
        <begin position="198"/>
        <end position="207"/>
    </location>
</feature>